<dbReference type="AlphaFoldDB" id="A0A8T2JQP9"/>
<feature type="region of interest" description="Disordered" evidence="5">
    <location>
        <begin position="695"/>
        <end position="714"/>
    </location>
</feature>
<dbReference type="InterPro" id="IPR028041">
    <property type="entry name" value="WDCP"/>
</dbReference>
<evidence type="ECO:0000256" key="4">
    <source>
        <dbReference type="ARBA" id="ARBA00023054"/>
    </source>
</evidence>
<keyword evidence="2" id="KW-0853">WD repeat</keyword>
<feature type="compositionally biased region" description="Polar residues" evidence="5">
    <location>
        <begin position="705"/>
        <end position="714"/>
    </location>
</feature>
<gene>
    <name evidence="6" type="ORF">GDO86_010489</name>
</gene>
<dbReference type="SUPFAM" id="SSF101908">
    <property type="entry name" value="Putative isomerase YbhE"/>
    <property type="match status" value="1"/>
</dbReference>
<feature type="region of interest" description="Disordered" evidence="5">
    <location>
        <begin position="483"/>
        <end position="503"/>
    </location>
</feature>
<evidence type="ECO:0000256" key="3">
    <source>
        <dbReference type="ARBA" id="ARBA00022737"/>
    </source>
</evidence>
<keyword evidence="7" id="KW-1185">Reference proteome</keyword>
<keyword evidence="4" id="KW-0175">Coiled coil</keyword>
<sequence length="714" mass="79699">MDLGRAKLLRNGLNTLHQAIHPVHGLVWTDGRQVVLTSIDLDCEDITLGNSVIIGHFEHVYGLFWGPLHENSTFALLAVQHKKHVTIWQLYYNPLEKNKLVVVQTCEVGDPFPVLPQGCVWHPSREILLILTKRDLSLLYSVRSESSSVKADIKSSGAISCACWTEEGSQIVVAIECALYSYIWNDVEKTLTPCSFCPIFDIGAKICAVQPIMKNHVAVTTEMPTGNFNCSIRDPVLDAPTLQSTLLALDNELLMKNRRMSVESRRSEPVGLVSVSTLAPADLSQVLARHRKSDPSPLLHFRQSNCTLKNKQDGSKLVIVSFEYNCTTARKLSIPGISVPDILVVDPHGQRVAVSSSICSLVVICPIANSCLPNVQQIKLEENERPKGLCFLTERTLLISVGKQKLNDALFMPLSVSEKYMIYLTTKELMPLEYHSPLVQDGGPVVSTLGNKGVYDEQNLNKELLMPSNIGLQSPMIQRRLTKSVRSPSCEPSPTSSLSDMDENKMATDSFGALETLEAEQTNTRTLKTDQCKNKRKQYRSFFQKPCSENTCESLHLMENNNAGYNKGEGVSITQNLEKNDTCLWDLQCYPSFMRESLKNCMNTQPSPDDPHYLFIIFQDPTCDGVAEKRAVLLSHGKLHLRTVQEVFHLVCIEMKFGSMWIILTEDGNGFVPITFRHNQEVTIRDAREGGCRRSSCADPMASLEPSSSIPQKE</sequence>
<dbReference type="PANTHER" id="PTHR14897:SF11">
    <property type="entry name" value="WD REPEAT AND COILED-COIL-CONTAINING PROTEIN"/>
    <property type="match status" value="1"/>
</dbReference>
<evidence type="ECO:0000256" key="2">
    <source>
        <dbReference type="ARBA" id="ARBA00022574"/>
    </source>
</evidence>
<proteinExistence type="predicted"/>
<evidence type="ECO:0000256" key="5">
    <source>
        <dbReference type="SAM" id="MobiDB-lite"/>
    </source>
</evidence>
<dbReference type="Proteomes" id="UP000812440">
    <property type="component" value="Chromosome 5"/>
</dbReference>
<reference evidence="6" key="1">
    <citation type="thesis" date="2020" institute="ProQuest LLC" country="789 East Eisenhower Parkway, Ann Arbor, MI, USA">
        <title>Comparative Genomics and Chromosome Evolution.</title>
        <authorList>
            <person name="Mudd A.B."/>
        </authorList>
    </citation>
    <scope>NUCLEOTIDE SEQUENCE</scope>
    <source>
        <strain evidence="6">Female2</strain>
        <tissue evidence="6">Blood</tissue>
    </source>
</reference>
<dbReference type="OrthoDB" id="6409262at2759"/>
<evidence type="ECO:0000313" key="7">
    <source>
        <dbReference type="Proteomes" id="UP000812440"/>
    </source>
</evidence>
<organism evidence="6 7">
    <name type="scientific">Hymenochirus boettgeri</name>
    <name type="common">Congo dwarf clawed frog</name>
    <dbReference type="NCBI Taxonomy" id="247094"/>
    <lineage>
        <taxon>Eukaryota</taxon>
        <taxon>Metazoa</taxon>
        <taxon>Chordata</taxon>
        <taxon>Craniata</taxon>
        <taxon>Vertebrata</taxon>
        <taxon>Euteleostomi</taxon>
        <taxon>Amphibia</taxon>
        <taxon>Batrachia</taxon>
        <taxon>Anura</taxon>
        <taxon>Pipoidea</taxon>
        <taxon>Pipidae</taxon>
        <taxon>Pipinae</taxon>
        <taxon>Hymenochirus</taxon>
    </lineage>
</organism>
<dbReference type="Pfam" id="PF15390">
    <property type="entry name" value="WDCP"/>
    <property type="match status" value="1"/>
</dbReference>
<dbReference type="PANTHER" id="PTHR14897">
    <property type="entry name" value="WD REPEAT AND COILED-COIL-CONTAINING PROTEIN"/>
    <property type="match status" value="1"/>
</dbReference>
<evidence type="ECO:0000256" key="1">
    <source>
        <dbReference type="ARBA" id="ARBA00015683"/>
    </source>
</evidence>
<dbReference type="GO" id="GO:0019900">
    <property type="term" value="F:kinase binding"/>
    <property type="evidence" value="ECO:0007669"/>
    <property type="project" value="TreeGrafter"/>
</dbReference>
<name>A0A8T2JQP9_9PIPI</name>
<comment type="caution">
    <text evidence="6">The sequence shown here is derived from an EMBL/GenBank/DDBJ whole genome shotgun (WGS) entry which is preliminary data.</text>
</comment>
<protein>
    <recommendedName>
        <fullName evidence="1">WD repeat and coiled-coil-containing protein</fullName>
    </recommendedName>
</protein>
<dbReference type="EMBL" id="JAACNH010000004">
    <property type="protein sequence ID" value="KAG8445720.1"/>
    <property type="molecule type" value="Genomic_DNA"/>
</dbReference>
<accession>A0A8T2JQP9</accession>
<keyword evidence="3" id="KW-0677">Repeat</keyword>
<feature type="compositionally biased region" description="Polar residues" evidence="5">
    <location>
        <begin position="484"/>
        <end position="499"/>
    </location>
</feature>
<evidence type="ECO:0000313" key="6">
    <source>
        <dbReference type="EMBL" id="KAG8445720.1"/>
    </source>
</evidence>